<proteinExistence type="predicted"/>
<dbReference type="Proteomes" id="UP000281553">
    <property type="component" value="Unassembled WGS sequence"/>
</dbReference>
<name>A0A3P7P337_DIBLA</name>
<accession>A0A3P7P337</accession>
<evidence type="ECO:0008006" key="3">
    <source>
        <dbReference type="Google" id="ProtNLM"/>
    </source>
</evidence>
<dbReference type="InterPro" id="IPR043504">
    <property type="entry name" value="Peptidase_S1_PA_chymotrypsin"/>
</dbReference>
<sequence length="74" mass="8107">MGANVVDYLQATRDNPCWGENGAGVNCVDAQGQWILYGIINRGSFLCAGKYATSTMIQSHLDWIKKTIEAKELA</sequence>
<reference evidence="1 2" key="1">
    <citation type="submission" date="2018-11" db="EMBL/GenBank/DDBJ databases">
        <authorList>
            <consortium name="Pathogen Informatics"/>
        </authorList>
    </citation>
    <scope>NUCLEOTIDE SEQUENCE [LARGE SCALE GENOMIC DNA]</scope>
</reference>
<dbReference type="Gene3D" id="2.40.10.10">
    <property type="entry name" value="Trypsin-like serine proteases"/>
    <property type="match status" value="1"/>
</dbReference>
<evidence type="ECO:0000313" key="2">
    <source>
        <dbReference type="Proteomes" id="UP000281553"/>
    </source>
</evidence>
<keyword evidence="2" id="KW-1185">Reference proteome</keyword>
<dbReference type="EMBL" id="UYRU01107161">
    <property type="protein sequence ID" value="VDN43228.1"/>
    <property type="molecule type" value="Genomic_DNA"/>
</dbReference>
<dbReference type="InterPro" id="IPR009003">
    <property type="entry name" value="Peptidase_S1_PA"/>
</dbReference>
<dbReference type="OrthoDB" id="10002959at2759"/>
<gene>
    <name evidence="1" type="ORF">DILT_LOCUS19036</name>
</gene>
<evidence type="ECO:0000313" key="1">
    <source>
        <dbReference type="EMBL" id="VDN43228.1"/>
    </source>
</evidence>
<protein>
    <recommendedName>
        <fullName evidence="3">Peptidase S1 domain-containing protein</fullName>
    </recommendedName>
</protein>
<dbReference type="SUPFAM" id="SSF50494">
    <property type="entry name" value="Trypsin-like serine proteases"/>
    <property type="match status" value="1"/>
</dbReference>
<organism evidence="1 2">
    <name type="scientific">Dibothriocephalus latus</name>
    <name type="common">Fish tapeworm</name>
    <name type="synonym">Diphyllobothrium latum</name>
    <dbReference type="NCBI Taxonomy" id="60516"/>
    <lineage>
        <taxon>Eukaryota</taxon>
        <taxon>Metazoa</taxon>
        <taxon>Spiralia</taxon>
        <taxon>Lophotrochozoa</taxon>
        <taxon>Platyhelminthes</taxon>
        <taxon>Cestoda</taxon>
        <taxon>Eucestoda</taxon>
        <taxon>Diphyllobothriidea</taxon>
        <taxon>Diphyllobothriidae</taxon>
        <taxon>Dibothriocephalus</taxon>
    </lineage>
</organism>
<dbReference type="AlphaFoldDB" id="A0A3P7P337"/>